<dbReference type="SUPFAM" id="SSF55048">
    <property type="entry name" value="Probable ACP-binding domain of malonyl-CoA ACP transacylase"/>
    <property type="match status" value="1"/>
</dbReference>
<evidence type="ECO:0000256" key="5">
    <source>
        <dbReference type="ARBA" id="ARBA00022679"/>
    </source>
</evidence>
<dbReference type="SMART" id="SM00827">
    <property type="entry name" value="PKS_AT"/>
    <property type="match status" value="1"/>
</dbReference>
<dbReference type="Gene3D" id="3.40.50.12780">
    <property type="entry name" value="N-terminal domain of ligase-like"/>
    <property type="match status" value="1"/>
</dbReference>
<reference evidence="14" key="1">
    <citation type="submission" date="2016-10" db="EMBL/GenBank/DDBJ databases">
        <authorList>
            <person name="Varghese N."/>
        </authorList>
    </citation>
    <scope>NUCLEOTIDE SEQUENCE [LARGE SCALE GENOMIC DNA]</scope>
    <source>
        <strain evidence="14">DSM 45096 / BCRC 16803 / CGMCC 4.1857 / CIP 109030 / JCM 12277 / KCTC 19219 / NBRC 100920 / 33214</strain>
    </source>
</reference>
<dbReference type="GO" id="GO:0006633">
    <property type="term" value="P:fatty acid biosynthetic process"/>
    <property type="evidence" value="ECO:0007669"/>
    <property type="project" value="InterPro"/>
</dbReference>
<dbReference type="InterPro" id="IPR032821">
    <property type="entry name" value="PKS_assoc"/>
</dbReference>
<dbReference type="PROSITE" id="PS00606">
    <property type="entry name" value="KS3_1"/>
    <property type="match status" value="1"/>
</dbReference>
<dbReference type="CDD" id="cd00833">
    <property type="entry name" value="PKS"/>
    <property type="match status" value="1"/>
</dbReference>
<organism evidence="13 14">
    <name type="scientific">Streptacidiphilus jiangxiensis</name>
    <dbReference type="NCBI Taxonomy" id="235985"/>
    <lineage>
        <taxon>Bacteria</taxon>
        <taxon>Bacillati</taxon>
        <taxon>Actinomycetota</taxon>
        <taxon>Actinomycetes</taxon>
        <taxon>Kitasatosporales</taxon>
        <taxon>Streptomycetaceae</taxon>
        <taxon>Streptacidiphilus</taxon>
    </lineage>
</organism>
<evidence type="ECO:0000256" key="6">
    <source>
        <dbReference type="ARBA" id="ARBA00022832"/>
    </source>
</evidence>
<dbReference type="InterPro" id="IPR000873">
    <property type="entry name" value="AMP-dep_synth/lig_dom"/>
</dbReference>
<dbReference type="InterPro" id="IPR042099">
    <property type="entry name" value="ANL_N_sf"/>
</dbReference>
<dbReference type="InterPro" id="IPR020841">
    <property type="entry name" value="PKS_Beta-ketoAc_synthase_dom"/>
</dbReference>
<dbReference type="Proteomes" id="UP000183015">
    <property type="component" value="Unassembled WGS sequence"/>
</dbReference>
<dbReference type="SUPFAM" id="SSF47336">
    <property type="entry name" value="ACP-like"/>
    <property type="match status" value="2"/>
</dbReference>
<evidence type="ECO:0000256" key="1">
    <source>
        <dbReference type="ARBA" id="ARBA00001957"/>
    </source>
</evidence>
<dbReference type="InterPro" id="IPR014030">
    <property type="entry name" value="Ketoacyl_synth_N"/>
</dbReference>
<evidence type="ECO:0000313" key="13">
    <source>
        <dbReference type="EMBL" id="SEL30530.1"/>
    </source>
</evidence>
<dbReference type="GO" id="GO:0004312">
    <property type="term" value="F:fatty acid synthase activity"/>
    <property type="evidence" value="ECO:0007669"/>
    <property type="project" value="TreeGrafter"/>
</dbReference>
<name>A0A1H7P3S8_STRJI</name>
<dbReference type="InterPro" id="IPR023213">
    <property type="entry name" value="CAT-like_dom_sf"/>
</dbReference>
<dbReference type="Pfam" id="PF00550">
    <property type="entry name" value="PP-binding"/>
    <property type="match status" value="2"/>
</dbReference>
<dbReference type="Pfam" id="PF23024">
    <property type="entry name" value="AMP-dom_DIP2-like"/>
    <property type="match status" value="1"/>
</dbReference>
<dbReference type="PANTHER" id="PTHR43775:SF37">
    <property type="entry name" value="SI:DKEY-61P9.11"/>
    <property type="match status" value="1"/>
</dbReference>
<dbReference type="SMART" id="SM00825">
    <property type="entry name" value="PKS_KS"/>
    <property type="match status" value="1"/>
</dbReference>
<dbReference type="PANTHER" id="PTHR43775">
    <property type="entry name" value="FATTY ACID SYNTHASE"/>
    <property type="match status" value="1"/>
</dbReference>
<dbReference type="PROSITE" id="PS00455">
    <property type="entry name" value="AMP_BINDING"/>
    <property type="match status" value="1"/>
</dbReference>
<dbReference type="EMBL" id="FOAZ01000007">
    <property type="protein sequence ID" value="SEL30530.1"/>
    <property type="molecule type" value="Genomic_DNA"/>
</dbReference>
<dbReference type="Pfam" id="PF00668">
    <property type="entry name" value="Condensation"/>
    <property type="match status" value="1"/>
</dbReference>
<dbReference type="FunFam" id="3.40.50.12780:FF:000013">
    <property type="entry name" value="Long-chain-fatty-acid--AMP ligase FadD32"/>
    <property type="match status" value="1"/>
</dbReference>
<dbReference type="InterPro" id="IPR020806">
    <property type="entry name" value="PKS_PP-bd"/>
</dbReference>
<dbReference type="GO" id="GO:0033068">
    <property type="term" value="P:macrolide biosynthetic process"/>
    <property type="evidence" value="ECO:0007669"/>
    <property type="project" value="UniProtKB-ARBA"/>
</dbReference>
<dbReference type="RefSeq" id="WP_052438330.1">
    <property type="nucleotide sequence ID" value="NZ_BBPN01000003.1"/>
</dbReference>
<dbReference type="FunFam" id="3.40.47.10:FF:000019">
    <property type="entry name" value="Polyketide synthase type I"/>
    <property type="match status" value="1"/>
</dbReference>
<dbReference type="eggNOG" id="COG3321">
    <property type="taxonomic scope" value="Bacteria"/>
</dbReference>
<dbReference type="InterPro" id="IPR020845">
    <property type="entry name" value="AMP-binding_CS"/>
</dbReference>
<dbReference type="Gene3D" id="3.40.366.10">
    <property type="entry name" value="Malonyl-Coenzyme A Acyl Carrier Protein, domain 2"/>
    <property type="match status" value="1"/>
</dbReference>
<keyword evidence="6" id="KW-0276">Fatty acid metabolism</keyword>
<evidence type="ECO:0000256" key="7">
    <source>
        <dbReference type="ARBA" id="ARBA00023098"/>
    </source>
</evidence>
<comment type="similarity">
    <text evidence="2">Belongs to the ATP-dependent AMP-binding enzyme family.</text>
</comment>
<dbReference type="GO" id="GO:0071770">
    <property type="term" value="P:DIM/DIP cell wall layer assembly"/>
    <property type="evidence" value="ECO:0007669"/>
    <property type="project" value="TreeGrafter"/>
</dbReference>
<evidence type="ECO:0000256" key="3">
    <source>
        <dbReference type="ARBA" id="ARBA00022450"/>
    </source>
</evidence>
<evidence type="ECO:0000256" key="4">
    <source>
        <dbReference type="ARBA" id="ARBA00022553"/>
    </source>
</evidence>
<evidence type="ECO:0000256" key="9">
    <source>
        <dbReference type="ARBA" id="ARBA00023315"/>
    </source>
</evidence>
<dbReference type="InterPro" id="IPR001227">
    <property type="entry name" value="Ac_transferase_dom_sf"/>
</dbReference>
<dbReference type="GO" id="GO:0005737">
    <property type="term" value="C:cytoplasm"/>
    <property type="evidence" value="ECO:0007669"/>
    <property type="project" value="TreeGrafter"/>
</dbReference>
<dbReference type="InterPro" id="IPR045851">
    <property type="entry name" value="AMP-bd_C_sf"/>
</dbReference>
<dbReference type="GO" id="GO:0004315">
    <property type="term" value="F:3-oxoacyl-[acyl-carrier-protein] synthase activity"/>
    <property type="evidence" value="ECO:0007669"/>
    <property type="project" value="InterPro"/>
</dbReference>
<evidence type="ECO:0000313" key="14">
    <source>
        <dbReference type="Proteomes" id="UP000183015"/>
    </source>
</evidence>
<dbReference type="InterPro" id="IPR036736">
    <property type="entry name" value="ACP-like_sf"/>
</dbReference>
<dbReference type="Gene3D" id="3.30.300.30">
    <property type="match status" value="1"/>
</dbReference>
<dbReference type="PROSITE" id="PS50075">
    <property type="entry name" value="CARRIER"/>
    <property type="match status" value="2"/>
</dbReference>
<evidence type="ECO:0000256" key="8">
    <source>
        <dbReference type="ARBA" id="ARBA00023194"/>
    </source>
</evidence>
<protein>
    <submittedName>
        <fullName evidence="13">Acyl transferase domain-containing protein</fullName>
    </submittedName>
</protein>
<dbReference type="InterPro" id="IPR018201">
    <property type="entry name" value="Ketoacyl_synth_AS"/>
</dbReference>
<dbReference type="InterPro" id="IPR016036">
    <property type="entry name" value="Malonyl_transacylase_ACP-bd"/>
</dbReference>
<dbReference type="InterPro" id="IPR040097">
    <property type="entry name" value="FAAL/FAAC"/>
</dbReference>
<dbReference type="InterPro" id="IPR014043">
    <property type="entry name" value="Acyl_transferase_dom"/>
</dbReference>
<dbReference type="Gene3D" id="3.40.47.10">
    <property type="match status" value="1"/>
</dbReference>
<dbReference type="Pfam" id="PF00501">
    <property type="entry name" value="AMP-binding"/>
    <property type="match status" value="1"/>
</dbReference>
<dbReference type="InterPro" id="IPR016035">
    <property type="entry name" value="Acyl_Trfase/lysoPLipase"/>
</dbReference>
<dbReference type="CDD" id="cd05931">
    <property type="entry name" value="FAAL"/>
    <property type="match status" value="1"/>
</dbReference>
<comment type="cofactor">
    <cofactor evidence="1">
        <name>pantetheine 4'-phosphate</name>
        <dbReference type="ChEBI" id="CHEBI:47942"/>
    </cofactor>
</comment>
<dbReference type="InterPro" id="IPR050091">
    <property type="entry name" value="PKS_NRPS_Biosynth_Enz"/>
</dbReference>
<keyword evidence="8" id="KW-0045">Antibiotic biosynthesis</keyword>
<dbReference type="Gene3D" id="3.30.70.3290">
    <property type="match status" value="1"/>
</dbReference>
<evidence type="ECO:0000256" key="2">
    <source>
        <dbReference type="ARBA" id="ARBA00006432"/>
    </source>
</evidence>
<dbReference type="Pfam" id="PF02801">
    <property type="entry name" value="Ketoacyl-synt_C"/>
    <property type="match status" value="1"/>
</dbReference>
<keyword evidence="4" id="KW-0597">Phosphoprotein</keyword>
<dbReference type="SUPFAM" id="SSF56801">
    <property type="entry name" value="Acetyl-CoA synthetase-like"/>
    <property type="match status" value="1"/>
</dbReference>
<feature type="compositionally biased region" description="Pro residues" evidence="10">
    <location>
        <begin position="1100"/>
        <end position="1114"/>
    </location>
</feature>
<dbReference type="PROSITE" id="PS52004">
    <property type="entry name" value="KS3_2"/>
    <property type="match status" value="1"/>
</dbReference>
<sequence>MTDTLLDRLARYADERGDALAYRYLPNGDVGAAAVTVTYLELRRRVEEVAALVARHAAPGERALLYYPGGLDFVVAFLGCLRAGVIAVPTAGPDGDRSERAMSRTAGSAADCAASIVLTTQQVARSTRLASVPGLSGLRWLPTDRATGQATGPVTGEAAGPAAPFFTPSADDVAFIQYTSGSTGSPRGVMVTHANLMHNLAGQEQVWHQGSGAHMVSWLPAFHDMGLIGGLLHPLFIGAGATILPPEAFVQRPLRWLEAISAFGGTLSCAPDFAYELCSRTATEQDLARLDLSRWSVAANGAEPVRIATLDRFAERFASAGFRREAFTPGYGLAESTLVVSGVPFGQEPRATEHGVSCGRPIPGVRVAVVSPTTGREVGEGETGEIWVHSASNAAGYWDRPQETRETFQARLEGAETLFLRTGDLGALRDGELYVTGRIKDLIIVAGRNHYPQDVEASAERAAPAVRAGCVAAFATPDDERLVIVAEVRDDASEGEGPDPAATNPSSADLSDAVAAIRAAVSADHGLEAAAVVLIAPRTLPKTTSGKIRRGACRALFLDDSLTVRHQWNAASTAPRTVAQLESWLLAHVALRTGTDVRQVAVDAPFDALGLASVDVVALSGELADWLGRPVSPTALYDRPTIAALARHLAEPARRDEEAAGPGGAQRSDADEAVAIVGIGCRFPGAEGPDGFWNLLRTGSEAIVDIPADRWDVPAHLAEGAGPVPGRMYTGQGGFLADVAGFDPVFFGMSAVEARMLDPQQRLMLELAWEAFEDAGVLPSSLAGTDTGVFVGITTSDYVQEMRAAGVESGPYAGTGNLFTMAANRVSYTFDLRGPSLAVDTACSSSLVAVHQACVSLRRGECRLALAGGVNLMLSPESTIGLCQAGALSPDGHSYTFDARANGYARGEGGGLVLLKPLSRALADGDRVYGVIRGSAVNQDGRSNGLRAPSTEGQVRVIQAAHRDAGSRPGTVRYVEAHGTGTALGDPIEAGAVGRVVGADLPPDQVCLIGSAKTNIGHLEAAAGVAGLAKVALSLHHRALPPSLHFETPNPHIDFAALRLTVPTGHQPWPSVDGRPALAGVSSFGIGGTNAHLVLEAAPAAPPDPAAPAAPAAPPRTRAAATGSEGVQTQESEQLFVLSARTPAALDRLAERVADFLRRTDTPLDRLCATAALRRTAHEHRLAVAARSKGELADRLRHATRGSAGAGPRPKLVLVFPGQGAQYAGMARSLYETEPAFTSAVDAVDPLVQARLGWSPRAELLADEPDSRLAADEVAQVMLFTVQVGLTRMWAQRGVAPDAVVGHSMGEVAAALAAGALTLSDAVRITCSRAALLATVGGRGATAVVGLPADRTTTELERFEGRLHLAAVNGPALCVVSGDPLAVKEFAADLEAREVFCRLAKVDTAAHSPLVDPLAELLTQDLGGLAPRPTAVPLYSTVTGEATDGRRLDAGYWGRNLRRPVLFQQAVERLLADGHAVFLELSPHPTLVAPIQDTLAAAEVPGCALATLIRTRQDRDSVLEALGGLWTVGHRVGLGDLHDATLPVVSLPSGPWEHEPCWFDRRGAAVAQAAEPNVAETVAGAFADVLRVARVGPDDSFFELGGTSLMAAQMLHDLRTALTMEIPLRLLFEHPTPTRLTAVLAERRQAGRATTAGPELVRTEADDYPLTINQERMLLAERGDDAQRAAHVLGQHLVLDGPVDPDALAVAVHRTVSLHDGLRTGFTADGTRQFIREVPSRSPLTFATLPADGELRAAVRAVERPFRPHEPLFRFHLLRDGGRHILCTAISHLVADGWSQGVLLVDLVRAYEAALDGRPDGLEPPPLRLVDYAVQERATLTGPVLQAQQRDWEARLAAARPARPGFVRTVDPAGRTAVRSGFAEALVGPELTAALEVTARATATTPQMLVLAAYLLALGRHGGQPCVTVPATWSGRDRPDLARVVGFISQPQLITCDFTGAPTLGACLRRVRDAVLDAGEEQRLSMSQYFHLAGQGQEEIPIRISMNYLPPLDVPERMGQAAVSLLPRQSEFSLFRDILLLASAANGATRLSFLYAADLIDPDAMRDFASEVLGLLDAFATDLDQPAPPSTGLGTQGAP</sequence>
<keyword evidence="7" id="KW-0443">Lipid metabolism</keyword>
<dbReference type="InterPro" id="IPR009081">
    <property type="entry name" value="PP-bd_ACP"/>
</dbReference>
<dbReference type="SUPFAM" id="SSF52151">
    <property type="entry name" value="FabD/lysophospholipase-like"/>
    <property type="match status" value="1"/>
</dbReference>
<feature type="domain" description="Ketosynthase family 3 (KS3)" evidence="12">
    <location>
        <begin position="671"/>
        <end position="1097"/>
    </location>
</feature>
<dbReference type="Gene3D" id="1.10.1200.10">
    <property type="entry name" value="ACP-like"/>
    <property type="match status" value="2"/>
</dbReference>
<feature type="domain" description="Carrier" evidence="11">
    <location>
        <begin position="576"/>
        <end position="653"/>
    </location>
</feature>
<keyword evidence="14" id="KW-1185">Reference proteome</keyword>
<dbReference type="InterPro" id="IPR025110">
    <property type="entry name" value="AMP-bd_C"/>
</dbReference>
<keyword evidence="9" id="KW-0012">Acyltransferase</keyword>
<proteinExistence type="inferred from homology"/>
<dbReference type="Gene3D" id="3.30.559.30">
    <property type="entry name" value="Nonribosomal peptide synthetase, condensation domain"/>
    <property type="match status" value="1"/>
</dbReference>
<dbReference type="Pfam" id="PF00698">
    <property type="entry name" value="Acyl_transf_1"/>
    <property type="match status" value="1"/>
</dbReference>
<keyword evidence="5 13" id="KW-0808">Transferase</keyword>
<dbReference type="SUPFAM" id="SSF53901">
    <property type="entry name" value="Thiolase-like"/>
    <property type="match status" value="1"/>
</dbReference>
<evidence type="ECO:0000259" key="12">
    <source>
        <dbReference type="PROSITE" id="PS52004"/>
    </source>
</evidence>
<dbReference type="InterPro" id="IPR014031">
    <property type="entry name" value="Ketoacyl_synth_C"/>
</dbReference>
<gene>
    <name evidence="13" type="ORF">SAMN05414137_107213</name>
</gene>
<dbReference type="SUPFAM" id="SSF52777">
    <property type="entry name" value="CoA-dependent acyltransferases"/>
    <property type="match status" value="2"/>
</dbReference>
<evidence type="ECO:0000256" key="10">
    <source>
        <dbReference type="SAM" id="MobiDB-lite"/>
    </source>
</evidence>
<accession>A0A1H7P3S8</accession>
<dbReference type="Gene3D" id="3.30.559.10">
    <property type="entry name" value="Chloramphenicol acetyltransferase-like domain"/>
    <property type="match status" value="1"/>
</dbReference>
<dbReference type="OrthoDB" id="9778690at2"/>
<keyword evidence="3" id="KW-0596">Phosphopantetheine</keyword>
<dbReference type="SMART" id="SM00823">
    <property type="entry name" value="PKS_PP"/>
    <property type="match status" value="2"/>
</dbReference>
<dbReference type="InterPro" id="IPR001242">
    <property type="entry name" value="Condensation_dom"/>
</dbReference>
<dbReference type="STRING" id="235985.SAMN05414137_107213"/>
<dbReference type="GO" id="GO:0031177">
    <property type="term" value="F:phosphopantetheine binding"/>
    <property type="evidence" value="ECO:0007669"/>
    <property type="project" value="InterPro"/>
</dbReference>
<dbReference type="Pfam" id="PF16197">
    <property type="entry name" value="KAsynt_C_assoc"/>
    <property type="match status" value="1"/>
</dbReference>
<dbReference type="InterPro" id="IPR016039">
    <property type="entry name" value="Thiolase-like"/>
</dbReference>
<dbReference type="GO" id="GO:0005886">
    <property type="term" value="C:plasma membrane"/>
    <property type="evidence" value="ECO:0007669"/>
    <property type="project" value="TreeGrafter"/>
</dbReference>
<dbReference type="Pfam" id="PF00109">
    <property type="entry name" value="ketoacyl-synt"/>
    <property type="match status" value="1"/>
</dbReference>
<evidence type="ECO:0000259" key="11">
    <source>
        <dbReference type="PROSITE" id="PS50075"/>
    </source>
</evidence>
<feature type="domain" description="Carrier" evidence="11">
    <location>
        <begin position="1569"/>
        <end position="1644"/>
    </location>
</feature>
<feature type="region of interest" description="Disordered" evidence="10">
    <location>
        <begin position="1100"/>
        <end position="1130"/>
    </location>
</feature>